<dbReference type="Gene3D" id="1.10.1060.10">
    <property type="entry name" value="Alpha-helical ferredoxin"/>
    <property type="match status" value="1"/>
</dbReference>
<evidence type="ECO:0000313" key="9">
    <source>
        <dbReference type="EMBL" id="ADP70024.1"/>
    </source>
</evidence>
<keyword evidence="10" id="KW-1185">Reference proteome</keyword>
<dbReference type="InterPro" id="IPR017900">
    <property type="entry name" value="4Fe4S_Fe_S_CS"/>
</dbReference>
<dbReference type="InterPro" id="IPR024569">
    <property type="entry name" value="LutB_C"/>
</dbReference>
<accession>E3I0L4</accession>
<dbReference type="AlphaFoldDB" id="E3I0L4"/>
<dbReference type="Pfam" id="PF11870">
    <property type="entry name" value="LutB_C"/>
    <property type="match status" value="1"/>
</dbReference>
<dbReference type="InterPro" id="IPR037171">
    <property type="entry name" value="NagB/RpiA_transferase-like"/>
</dbReference>
<dbReference type="InterPro" id="IPR003741">
    <property type="entry name" value="LUD_dom"/>
</dbReference>
<evidence type="ECO:0000256" key="4">
    <source>
        <dbReference type="ARBA" id="ARBA00022737"/>
    </source>
</evidence>
<dbReference type="InterPro" id="IPR024185">
    <property type="entry name" value="FTHF_cligase-like_sf"/>
</dbReference>
<dbReference type="PANTHER" id="PTHR47153:SF2">
    <property type="entry name" value="LACTATE UTILIZATION PROTEIN B"/>
    <property type="match status" value="1"/>
</dbReference>
<name>E3I0L4_RHOVT</name>
<keyword evidence="2" id="KW-0004">4Fe-4S</keyword>
<dbReference type="GO" id="GO:0006089">
    <property type="term" value="P:lactate metabolic process"/>
    <property type="evidence" value="ECO:0007669"/>
    <property type="project" value="InterPro"/>
</dbReference>
<evidence type="ECO:0000259" key="8">
    <source>
        <dbReference type="PROSITE" id="PS51379"/>
    </source>
</evidence>
<dbReference type="PROSITE" id="PS00198">
    <property type="entry name" value="4FE4S_FER_1"/>
    <property type="match status" value="1"/>
</dbReference>
<dbReference type="eggNOG" id="COG1139">
    <property type="taxonomic scope" value="Bacteria"/>
</dbReference>
<evidence type="ECO:0000256" key="2">
    <source>
        <dbReference type="ARBA" id="ARBA00022485"/>
    </source>
</evidence>
<dbReference type="HOGENOM" id="CLU_027059_2_0_5"/>
<dbReference type="NCBIfam" id="TIGR00273">
    <property type="entry name" value="LutB/LldF family L-lactate oxidation iron-sulfur protein"/>
    <property type="match status" value="1"/>
</dbReference>
<dbReference type="Pfam" id="PF02589">
    <property type="entry name" value="LUD_dom"/>
    <property type="match status" value="1"/>
</dbReference>
<keyword evidence="6" id="KW-0408">Iron</keyword>
<dbReference type="PANTHER" id="PTHR47153">
    <property type="entry name" value="LACTATE UTILIZATION PROTEIN B"/>
    <property type="match status" value="1"/>
</dbReference>
<evidence type="ECO:0000256" key="3">
    <source>
        <dbReference type="ARBA" id="ARBA00022723"/>
    </source>
</evidence>
<organism evidence="9 10">
    <name type="scientific">Rhodomicrobium vannielii (strain ATCC 17100 / DSM 162 / LMG 4299 / NCIMB 10020 / ATH 3.1.1)</name>
    <dbReference type="NCBI Taxonomy" id="648757"/>
    <lineage>
        <taxon>Bacteria</taxon>
        <taxon>Pseudomonadati</taxon>
        <taxon>Pseudomonadota</taxon>
        <taxon>Alphaproteobacteria</taxon>
        <taxon>Hyphomicrobiales</taxon>
        <taxon>Hyphomicrobiaceae</taxon>
        <taxon>Rhodomicrobium</taxon>
    </lineage>
</organism>
<dbReference type="Proteomes" id="UP000001399">
    <property type="component" value="Chromosome"/>
</dbReference>
<keyword evidence="3" id="KW-0479">Metal-binding</keyword>
<dbReference type="InterPro" id="IPR017896">
    <property type="entry name" value="4Fe4S_Fe-S-bd"/>
</dbReference>
<dbReference type="EMBL" id="CP002292">
    <property type="protein sequence ID" value="ADP70024.1"/>
    <property type="molecule type" value="Genomic_DNA"/>
</dbReference>
<evidence type="ECO:0000256" key="1">
    <source>
        <dbReference type="ARBA" id="ARBA00022448"/>
    </source>
</evidence>
<keyword evidence="1" id="KW-0813">Transport</keyword>
<dbReference type="Pfam" id="PF13183">
    <property type="entry name" value="Fer4_8"/>
    <property type="match status" value="1"/>
</dbReference>
<dbReference type="PROSITE" id="PS51379">
    <property type="entry name" value="4FE4S_FER_2"/>
    <property type="match status" value="1"/>
</dbReference>
<feature type="domain" description="4Fe-4S ferredoxin-type" evidence="8">
    <location>
        <begin position="324"/>
        <end position="353"/>
    </location>
</feature>
<keyword evidence="5" id="KW-0249">Electron transport</keyword>
<dbReference type="GO" id="GO:0046872">
    <property type="term" value="F:metal ion binding"/>
    <property type="evidence" value="ECO:0007669"/>
    <property type="project" value="UniProtKB-KW"/>
</dbReference>
<dbReference type="Gene3D" id="3.40.50.10420">
    <property type="entry name" value="NagB/RpiA/CoA transferase-like"/>
    <property type="match status" value="1"/>
</dbReference>
<dbReference type="SUPFAM" id="SSF46548">
    <property type="entry name" value="alpha-helical ferredoxin"/>
    <property type="match status" value="1"/>
</dbReference>
<dbReference type="InterPro" id="IPR004452">
    <property type="entry name" value="LutB/LldF"/>
</dbReference>
<dbReference type="KEGG" id="rva:Rvan_0748"/>
<evidence type="ECO:0000256" key="5">
    <source>
        <dbReference type="ARBA" id="ARBA00022982"/>
    </source>
</evidence>
<evidence type="ECO:0000313" key="10">
    <source>
        <dbReference type="Proteomes" id="UP000001399"/>
    </source>
</evidence>
<evidence type="ECO:0000256" key="6">
    <source>
        <dbReference type="ARBA" id="ARBA00023004"/>
    </source>
</evidence>
<reference evidence="10" key="1">
    <citation type="journal article" date="2011" name="J. Bacteriol.">
        <title>Genome sequences of eight morphologically diverse alphaproteobacteria.</title>
        <authorList>
            <consortium name="US DOE Joint Genome Institute"/>
            <person name="Brown P.J."/>
            <person name="Kysela D.T."/>
            <person name="Buechlein A."/>
            <person name="Hemmerich C."/>
            <person name="Brun Y.V."/>
        </authorList>
    </citation>
    <scope>NUCLEOTIDE SEQUENCE [LARGE SCALE GENOMIC DNA]</scope>
    <source>
        <strain evidence="10">ATCC 17100 / ATH 3.1.1 / DSM 162 / LMG 4299</strain>
    </source>
</reference>
<evidence type="ECO:0000256" key="7">
    <source>
        <dbReference type="ARBA" id="ARBA00023014"/>
    </source>
</evidence>
<dbReference type="SUPFAM" id="SSF100950">
    <property type="entry name" value="NagB/RpiA/CoA transferase-like"/>
    <property type="match status" value="1"/>
</dbReference>
<protein>
    <submittedName>
        <fullName evidence="9">Iron-sulfur cluster binding protein</fullName>
    </submittedName>
</protein>
<sequence length="499" mass="55165">MSCRHRAFDCYEDSPKTVAMEQMSLHFRENAARALADPQLQRALGNVKTGFILKRAAARAALPEFDALRDEATAIKTHVIDHLDIYLEEYERRVLASGGHVHWARDAAEARDIVLAICREAGAKTVTKGKSMVSEEIGLNAALEAANIRPVETDLGEYIIQLRRETPSHIIAPAVHLNRDQIEGDFRAAHVDLPPERDLSQIVELVGEARTVLRQQFLAADVGITGANFLIAETGSSVIVTNEGNGDLTQLLPRTHIVIASLEKLVPTLEDASTILRVLARSATGQEMTSYTTFSTGPRRDDDPDGPDAYHVVLLDNGRSEMLGTEFQDMLRCIRCGACLNHCPVYAAVGGHAYGSVYPGPMGAVLTPQLTGIHDAAHLPNASTFCGRCQAVCPMHIPLPKMMRHWRERDFAAQSALATPKLAIRAWAWFARRPGFYRFATAAQGRLLSLLPRSILAKLPLGKGWTPYRVLPKPAPRPFLAQWQAREQEKLRRERPRHG</sequence>
<gene>
    <name evidence="9" type="ordered locus">Rvan_0748</name>
</gene>
<dbReference type="STRING" id="648757.Rvan_0748"/>
<dbReference type="GO" id="GO:0051539">
    <property type="term" value="F:4 iron, 4 sulfur cluster binding"/>
    <property type="evidence" value="ECO:0007669"/>
    <property type="project" value="UniProtKB-KW"/>
</dbReference>
<proteinExistence type="predicted"/>
<keyword evidence="7" id="KW-0411">Iron-sulfur</keyword>
<dbReference type="InterPro" id="IPR009051">
    <property type="entry name" value="Helical_ferredxn"/>
</dbReference>
<keyword evidence="4" id="KW-0677">Repeat</keyword>